<gene>
    <name evidence="1" type="ORF">M422DRAFT_252895</name>
</gene>
<evidence type="ECO:0000313" key="1">
    <source>
        <dbReference type="EMBL" id="KIJ43655.1"/>
    </source>
</evidence>
<protein>
    <submittedName>
        <fullName evidence="1">Uncharacterized protein</fullName>
    </submittedName>
</protein>
<name>A0A0C9VXM2_SPHS4</name>
<dbReference type="AlphaFoldDB" id="A0A0C9VXM2"/>
<keyword evidence="2" id="KW-1185">Reference proteome</keyword>
<dbReference type="HOGENOM" id="CLU_1435273_0_0_1"/>
<sequence>MEFKDSDGEYLSMSNIIKNVCIDGWEGGTGGYKNGPIKVFALDGELCQRSSQKCRGSFLCSLRNPKPWEGYERWKYDFEPFRELFIRTRRNMNHHWDMLLARDHIHDGKLVDGQIEQRPCTAGLTIYSPLNKMVRKAIVIPEPKKPHNHPSYSAEKLTVEAEEVWRAAVRAAGPLGKTVGQIWRALLIL</sequence>
<dbReference type="Proteomes" id="UP000054279">
    <property type="component" value="Unassembled WGS sequence"/>
</dbReference>
<dbReference type="OrthoDB" id="3267196at2759"/>
<accession>A0A0C9VXM2</accession>
<dbReference type="EMBL" id="KN837121">
    <property type="protein sequence ID" value="KIJ43655.1"/>
    <property type="molecule type" value="Genomic_DNA"/>
</dbReference>
<proteinExistence type="predicted"/>
<organism evidence="1 2">
    <name type="scientific">Sphaerobolus stellatus (strain SS14)</name>
    <dbReference type="NCBI Taxonomy" id="990650"/>
    <lineage>
        <taxon>Eukaryota</taxon>
        <taxon>Fungi</taxon>
        <taxon>Dikarya</taxon>
        <taxon>Basidiomycota</taxon>
        <taxon>Agaricomycotina</taxon>
        <taxon>Agaricomycetes</taxon>
        <taxon>Phallomycetidae</taxon>
        <taxon>Geastrales</taxon>
        <taxon>Sphaerobolaceae</taxon>
        <taxon>Sphaerobolus</taxon>
    </lineage>
</organism>
<evidence type="ECO:0000313" key="2">
    <source>
        <dbReference type="Proteomes" id="UP000054279"/>
    </source>
</evidence>
<reference evidence="1 2" key="1">
    <citation type="submission" date="2014-06" db="EMBL/GenBank/DDBJ databases">
        <title>Evolutionary Origins and Diversification of the Mycorrhizal Mutualists.</title>
        <authorList>
            <consortium name="DOE Joint Genome Institute"/>
            <consortium name="Mycorrhizal Genomics Consortium"/>
            <person name="Kohler A."/>
            <person name="Kuo A."/>
            <person name="Nagy L.G."/>
            <person name="Floudas D."/>
            <person name="Copeland A."/>
            <person name="Barry K.W."/>
            <person name="Cichocki N."/>
            <person name="Veneault-Fourrey C."/>
            <person name="LaButti K."/>
            <person name="Lindquist E.A."/>
            <person name="Lipzen A."/>
            <person name="Lundell T."/>
            <person name="Morin E."/>
            <person name="Murat C."/>
            <person name="Riley R."/>
            <person name="Ohm R."/>
            <person name="Sun H."/>
            <person name="Tunlid A."/>
            <person name="Henrissat B."/>
            <person name="Grigoriev I.V."/>
            <person name="Hibbett D.S."/>
            <person name="Martin F."/>
        </authorList>
    </citation>
    <scope>NUCLEOTIDE SEQUENCE [LARGE SCALE GENOMIC DNA]</scope>
    <source>
        <strain evidence="1 2">SS14</strain>
    </source>
</reference>